<dbReference type="EMBL" id="JAHQIW010001826">
    <property type="protein sequence ID" value="KAJ1353730.1"/>
    <property type="molecule type" value="Genomic_DNA"/>
</dbReference>
<sequence>NIDDRPSAPQSGSLVRKHLLSVLLTFVEQHAVPVLVAEKVTESALSPTPAREVVEISGV</sequence>
<keyword evidence="2" id="KW-1185">Reference proteome</keyword>
<protein>
    <submittedName>
        <fullName evidence="1">Uncharacterized protein</fullName>
    </submittedName>
</protein>
<dbReference type="AlphaFoldDB" id="A0AAD5M7V5"/>
<evidence type="ECO:0000313" key="1">
    <source>
        <dbReference type="EMBL" id="KAJ1353730.1"/>
    </source>
</evidence>
<dbReference type="Proteomes" id="UP001196413">
    <property type="component" value="Unassembled WGS sequence"/>
</dbReference>
<gene>
    <name evidence="1" type="ORF">KIN20_010429</name>
</gene>
<name>A0AAD5M7V5_PARTN</name>
<accession>A0AAD5M7V5</accession>
<comment type="caution">
    <text evidence="1">The sequence shown here is derived from an EMBL/GenBank/DDBJ whole genome shotgun (WGS) entry which is preliminary data.</text>
</comment>
<organism evidence="1 2">
    <name type="scientific">Parelaphostrongylus tenuis</name>
    <name type="common">Meningeal worm</name>
    <dbReference type="NCBI Taxonomy" id="148309"/>
    <lineage>
        <taxon>Eukaryota</taxon>
        <taxon>Metazoa</taxon>
        <taxon>Ecdysozoa</taxon>
        <taxon>Nematoda</taxon>
        <taxon>Chromadorea</taxon>
        <taxon>Rhabditida</taxon>
        <taxon>Rhabditina</taxon>
        <taxon>Rhabditomorpha</taxon>
        <taxon>Strongyloidea</taxon>
        <taxon>Metastrongylidae</taxon>
        <taxon>Parelaphostrongylus</taxon>
    </lineage>
</organism>
<feature type="non-terminal residue" evidence="1">
    <location>
        <position position="59"/>
    </location>
</feature>
<evidence type="ECO:0000313" key="2">
    <source>
        <dbReference type="Proteomes" id="UP001196413"/>
    </source>
</evidence>
<reference evidence="1" key="1">
    <citation type="submission" date="2021-06" db="EMBL/GenBank/DDBJ databases">
        <title>Parelaphostrongylus tenuis whole genome reference sequence.</title>
        <authorList>
            <person name="Garwood T.J."/>
            <person name="Larsen P.A."/>
            <person name="Fountain-Jones N.M."/>
            <person name="Garbe J.R."/>
            <person name="Macchietto M.G."/>
            <person name="Kania S.A."/>
            <person name="Gerhold R.W."/>
            <person name="Richards J.E."/>
            <person name="Wolf T.M."/>
        </authorList>
    </citation>
    <scope>NUCLEOTIDE SEQUENCE</scope>
    <source>
        <strain evidence="1">MNPRO001-30</strain>
        <tissue evidence="1">Meninges</tissue>
    </source>
</reference>
<proteinExistence type="predicted"/>